<dbReference type="EMBL" id="OZ023713">
    <property type="protein sequence ID" value="CAK9861822.1"/>
    <property type="molecule type" value="Genomic_DNA"/>
</dbReference>
<evidence type="ECO:0000313" key="1">
    <source>
        <dbReference type="EMBL" id="CAK9861822.1"/>
    </source>
</evidence>
<sequence length="98" mass="10928">MCLQGWTVVGERIGQGNNLARAERGLHGNTAICQGSSHFMFWGRSGDMSVAGKGLTAKERDLEGCYLMSRYQADFRYRYKANIASGHTKPGKDPYYQC</sequence>
<name>A0ABP1AGZ3_9BRYO</name>
<accession>A0ABP1AGZ3</accession>
<dbReference type="Proteomes" id="UP001497522">
    <property type="component" value="Chromosome 12"/>
</dbReference>
<keyword evidence="2" id="KW-1185">Reference proteome</keyword>
<organism evidence="1 2">
    <name type="scientific">Sphagnum jensenii</name>
    <dbReference type="NCBI Taxonomy" id="128206"/>
    <lineage>
        <taxon>Eukaryota</taxon>
        <taxon>Viridiplantae</taxon>
        <taxon>Streptophyta</taxon>
        <taxon>Embryophyta</taxon>
        <taxon>Bryophyta</taxon>
        <taxon>Sphagnophytina</taxon>
        <taxon>Sphagnopsida</taxon>
        <taxon>Sphagnales</taxon>
        <taxon>Sphagnaceae</taxon>
        <taxon>Sphagnum</taxon>
    </lineage>
</organism>
<reference evidence="1" key="1">
    <citation type="submission" date="2024-03" db="EMBL/GenBank/DDBJ databases">
        <authorList>
            <consortium name="ELIXIR-Norway"/>
            <consortium name="Elixir Norway"/>
        </authorList>
    </citation>
    <scope>NUCLEOTIDE SEQUENCE</scope>
</reference>
<evidence type="ECO:0000313" key="2">
    <source>
        <dbReference type="Proteomes" id="UP001497522"/>
    </source>
</evidence>
<protein>
    <submittedName>
        <fullName evidence="1">Uncharacterized protein</fullName>
    </submittedName>
</protein>
<proteinExistence type="predicted"/>
<gene>
    <name evidence="1" type="ORF">CSSPJE1EN2_LOCUS4817</name>
</gene>